<dbReference type="Gene3D" id="3.40.50.1000">
    <property type="entry name" value="HAD superfamily/HAD-like"/>
    <property type="match status" value="1"/>
</dbReference>
<dbReference type="InterPro" id="IPR023214">
    <property type="entry name" value="HAD_sf"/>
</dbReference>
<protein>
    <submittedName>
        <fullName evidence="1">HAD hydrolase, family IIB</fullName>
    </submittedName>
</protein>
<organism evidence="1 2">
    <name type="scientific">Collinsella aerofaciens (strain ATCC 25986 / DSM 3979 / JCM 10188 / KCTC 3647 / NCTC 11838 / VPI 1003)</name>
    <dbReference type="NCBI Taxonomy" id="411903"/>
    <lineage>
        <taxon>Bacteria</taxon>
        <taxon>Bacillati</taxon>
        <taxon>Actinomycetota</taxon>
        <taxon>Coriobacteriia</taxon>
        <taxon>Coriobacteriales</taxon>
        <taxon>Coriobacteriaceae</taxon>
        <taxon>Collinsella</taxon>
    </lineage>
</organism>
<comment type="caution">
    <text evidence="1">The sequence shown here is derived from an EMBL/GenBank/DDBJ whole genome shotgun (WGS) entry which is preliminary data.</text>
</comment>
<dbReference type="Pfam" id="PF08282">
    <property type="entry name" value="Hydrolase_3"/>
    <property type="match status" value="1"/>
</dbReference>
<name>A4E7T9_COLAA</name>
<dbReference type="InterPro" id="IPR036412">
    <property type="entry name" value="HAD-like_sf"/>
</dbReference>
<reference evidence="1 2" key="1">
    <citation type="submission" date="2007-01" db="EMBL/GenBank/DDBJ databases">
        <title>Draft genome sequence of Collinsella aerofaciens (ATCC 25986).</title>
        <authorList>
            <person name="Sudarsanam P."/>
            <person name="Ley R."/>
            <person name="Guruge J."/>
            <person name="Turnbaugh P.J."/>
            <person name="Mahowald M."/>
            <person name="Liep D."/>
            <person name="Gordon J."/>
        </authorList>
    </citation>
    <scope>NUCLEOTIDE SEQUENCE [LARGE SCALE GENOMIC DNA]</scope>
    <source>
        <strain evidence="2">ATCC 25986 / DSM 3979 / JCM 10188 / KCTC 3647 / NCTC 11838 / VPI 1003</strain>
    </source>
</reference>
<dbReference type="GO" id="GO:0016791">
    <property type="term" value="F:phosphatase activity"/>
    <property type="evidence" value="ECO:0007669"/>
    <property type="project" value="TreeGrafter"/>
</dbReference>
<evidence type="ECO:0000313" key="1">
    <source>
        <dbReference type="EMBL" id="EBA40798.1"/>
    </source>
</evidence>
<dbReference type="GO" id="GO:0005829">
    <property type="term" value="C:cytosol"/>
    <property type="evidence" value="ECO:0007669"/>
    <property type="project" value="TreeGrafter"/>
</dbReference>
<dbReference type="PANTHER" id="PTHR10000">
    <property type="entry name" value="PHOSPHOSERINE PHOSPHATASE"/>
    <property type="match status" value="1"/>
</dbReference>
<sequence length="290" mass="32626">MRKTGFEGLPFKVRLAVDERLWGKHMGLEGIKLIACDLDGTLLHPGEREPRPEAFELINELHRRGIVFMPASGRQYASLRYLFAPVADELAYVCENGALVMSEGRAVVKRSMERSLAMDIANAVVAYPHADVTLSCEGHLYTISGNDAFIDHLRYEVHCDVTVVDRPEDIDEDVIKIAFQTPETEQPAALEYFARRFSDRVDVMTSGTEWTDFIGFDSGKGSALADYGRALGISPNEMMAFGDNENDRDMLNVVGHPYLMESCNPSMRGVNDRVRYVRTVEEELRRLLAE</sequence>
<gene>
    <name evidence="1" type="ORF">COLAER_00470</name>
</gene>
<dbReference type="GO" id="GO:0000287">
    <property type="term" value="F:magnesium ion binding"/>
    <property type="evidence" value="ECO:0007669"/>
    <property type="project" value="TreeGrafter"/>
</dbReference>
<dbReference type="Gene3D" id="3.30.1240.10">
    <property type="match status" value="1"/>
</dbReference>
<reference evidence="1 2" key="2">
    <citation type="submission" date="2007-04" db="EMBL/GenBank/DDBJ databases">
        <authorList>
            <person name="Fulton L."/>
            <person name="Clifton S."/>
            <person name="Fulton B."/>
            <person name="Xu J."/>
            <person name="Minx P."/>
            <person name="Mardis E.R."/>
            <person name="Wilson R.K."/>
        </authorList>
    </citation>
    <scope>NUCLEOTIDE SEQUENCE [LARGE SCALE GENOMIC DNA]</scope>
    <source>
        <strain evidence="2">ATCC 25986 / DSM 3979 / JCM 10188 / KCTC 3647 / NCTC 11838 / VPI 1003</strain>
    </source>
</reference>
<proteinExistence type="predicted"/>
<accession>A4E7T9</accession>
<dbReference type="AlphaFoldDB" id="A4E7T9"/>
<dbReference type="NCBIfam" id="TIGR01484">
    <property type="entry name" value="HAD-SF-IIB"/>
    <property type="match status" value="1"/>
</dbReference>
<dbReference type="SUPFAM" id="SSF56784">
    <property type="entry name" value="HAD-like"/>
    <property type="match status" value="1"/>
</dbReference>
<keyword evidence="1" id="KW-0378">Hydrolase</keyword>
<dbReference type="InterPro" id="IPR006379">
    <property type="entry name" value="HAD-SF_hydro_IIB"/>
</dbReference>
<dbReference type="PANTHER" id="PTHR10000:SF53">
    <property type="entry name" value="5-AMINO-6-(5-PHOSPHO-D-RIBITYLAMINO)URACIL PHOSPHATASE YBJI-RELATED"/>
    <property type="match status" value="1"/>
</dbReference>
<evidence type="ECO:0000313" key="2">
    <source>
        <dbReference type="Proteomes" id="UP000002979"/>
    </source>
</evidence>
<dbReference type="Proteomes" id="UP000002979">
    <property type="component" value="Unassembled WGS sequence"/>
</dbReference>
<dbReference type="EMBL" id="AAVN02000001">
    <property type="protein sequence ID" value="EBA40798.1"/>
    <property type="molecule type" value="Genomic_DNA"/>
</dbReference>